<evidence type="ECO:0000256" key="1">
    <source>
        <dbReference type="SAM" id="MobiDB-lite"/>
    </source>
</evidence>
<dbReference type="STRING" id="42249.A0A317SJU5"/>
<keyword evidence="4" id="KW-1185">Reference proteome</keyword>
<dbReference type="AlphaFoldDB" id="A0A317SJU5"/>
<proteinExistence type="predicted"/>
<dbReference type="Gene3D" id="1.10.357.150">
    <property type="match status" value="1"/>
</dbReference>
<comment type="caution">
    <text evidence="3">The sequence shown here is derived from an EMBL/GenBank/DDBJ whole genome shotgun (WGS) entry which is preliminary data.</text>
</comment>
<dbReference type="GO" id="GO:1990423">
    <property type="term" value="C:RZZ complex"/>
    <property type="evidence" value="ECO:0007669"/>
    <property type="project" value="TreeGrafter"/>
</dbReference>
<feature type="region of interest" description="Disordered" evidence="1">
    <location>
        <begin position="479"/>
        <end position="552"/>
    </location>
</feature>
<dbReference type="GO" id="GO:0006888">
    <property type="term" value="P:endoplasmic reticulum to Golgi vesicle-mediated transport"/>
    <property type="evidence" value="ECO:0007669"/>
    <property type="project" value="TreeGrafter"/>
</dbReference>
<gene>
    <name evidence="3" type="ORF">C7212DRAFT_366119</name>
</gene>
<evidence type="ECO:0000259" key="2">
    <source>
        <dbReference type="Pfam" id="PF22766"/>
    </source>
</evidence>
<dbReference type="PANTHER" id="PTHR12205:SF0">
    <property type="entry name" value="CENTROMERE_KINETOCHORE PROTEIN ZW10 HOMOLOG"/>
    <property type="match status" value="1"/>
</dbReference>
<dbReference type="GO" id="GO:0005737">
    <property type="term" value="C:cytoplasm"/>
    <property type="evidence" value="ECO:0007669"/>
    <property type="project" value="GOC"/>
</dbReference>
<dbReference type="OrthoDB" id="534815at2759"/>
<organism evidence="3 4">
    <name type="scientific">Tuber magnatum</name>
    <name type="common">white Piedmont truffle</name>
    <dbReference type="NCBI Taxonomy" id="42249"/>
    <lineage>
        <taxon>Eukaryota</taxon>
        <taxon>Fungi</taxon>
        <taxon>Dikarya</taxon>
        <taxon>Ascomycota</taxon>
        <taxon>Pezizomycotina</taxon>
        <taxon>Pezizomycetes</taxon>
        <taxon>Pezizales</taxon>
        <taxon>Tuberaceae</taxon>
        <taxon>Tuber</taxon>
    </lineage>
</organism>
<dbReference type="Proteomes" id="UP000246991">
    <property type="component" value="Unassembled WGS sequence"/>
</dbReference>
<dbReference type="InterPro" id="IPR046362">
    <property type="entry name" value="Zw10/DSL1_C_sf"/>
</dbReference>
<accession>A0A317SJU5</accession>
<name>A0A317SJU5_9PEZI</name>
<dbReference type="InterPro" id="IPR055148">
    <property type="entry name" value="ZW10_C_2"/>
</dbReference>
<dbReference type="PANTHER" id="PTHR12205">
    <property type="entry name" value="CENTROMERE/KINETOCHORE PROTEIN ZW10"/>
    <property type="match status" value="1"/>
</dbReference>
<sequence length="858" mass="94866">MAPPKIKPSQLADAVLSSILDGSYPDSDDVAGAVLDVSALPEIAASLQKARESLYDEVRAVSRENGPEVDSWISQARRLHKDIESSKMKADEIIQLAEQERRLDLELEDSTMQTRLLASEIEFNEALTEILLKLQLIGLTLFQVEHLLNTGELCQAIETLDNVEVALEKLPASGGTIVIGLMKERAKGLRSILANEIEDCWKYLLKIDSRKSEISIHRDTAGSGPSAGNVIEAMKKLDLLNGKIDHLHHQIDTLLVAPRLDSLKGPAPTFSVRGNTLRISGNTGDLSAIRMFNDLRQMITFFNRNLPSGIAPVFSRIFIPNLTTRLVSSLSSSVPSSLDDLPKFEALLKETREFENFLHQISWAKETELREWTERAPKVWLSKRRETSLDKTRQILSHGTSAVKLVERTETQKMKVTPSTERRKSLGVPMEDVWNDDSRWGDEGTPVDTAAAARSLQIDMDDDDDDASGWGLDEDIDIEDEEQKEDGKSSEPADASTEDDGLDNLDWGEWGDDDPGIETQEPTTASDTAPAKKPAEPQPAKRPSSSHSKDITLRESYTITSIPDAIMEIIVQVVDEAKRLSIAPPSSVTPAASGMLSIPSLVLAAYRALAPISYSTNISSNMYVYNDCVRIAEQLQGLEVTAEPIHPNNNWYTDINLIQSFGKRHYTKEIGLQRTILCDFLDGAQGFVGCSNFPQSADCQTAIASVVARIKEIHTSWSQVLSQSVVLQSVGLLLNTVVTKLINDIKDIPDIPAADSEKICAFFEEITTLESLFPDAPGGAGVSTAGFHCKNWLKFRFLQQILDSRIADILYMFREGHLEGFETEELVDLVKALFADNDNRRKCIDEIRSGETLAPGNI</sequence>
<dbReference type="Pfam" id="PF22766">
    <property type="entry name" value="ZW10_C2"/>
    <property type="match status" value="1"/>
</dbReference>
<reference evidence="3 4" key="1">
    <citation type="submission" date="2018-03" db="EMBL/GenBank/DDBJ databases">
        <title>Genomes of Pezizomycetes fungi and the evolution of truffles.</title>
        <authorList>
            <person name="Murat C."/>
            <person name="Payen T."/>
            <person name="Noel B."/>
            <person name="Kuo A."/>
            <person name="Martin F.M."/>
        </authorList>
    </citation>
    <scope>NUCLEOTIDE SEQUENCE [LARGE SCALE GENOMIC DNA]</scope>
    <source>
        <strain evidence="3">091103-1</strain>
    </source>
</reference>
<feature type="domain" description="ZW10 C-terminal helical" evidence="2">
    <location>
        <begin position="702"/>
        <end position="847"/>
    </location>
</feature>
<dbReference type="EMBL" id="PYWC01000073">
    <property type="protein sequence ID" value="PWW73850.1"/>
    <property type="molecule type" value="Genomic_DNA"/>
</dbReference>
<evidence type="ECO:0000313" key="4">
    <source>
        <dbReference type="Proteomes" id="UP000246991"/>
    </source>
</evidence>
<evidence type="ECO:0000313" key="3">
    <source>
        <dbReference type="EMBL" id="PWW73850.1"/>
    </source>
</evidence>
<protein>
    <recommendedName>
        <fullName evidence="2">ZW10 C-terminal helical domain-containing protein</fullName>
    </recommendedName>
</protein>
<dbReference type="GO" id="GO:0007094">
    <property type="term" value="P:mitotic spindle assembly checkpoint signaling"/>
    <property type="evidence" value="ECO:0007669"/>
    <property type="project" value="TreeGrafter"/>
</dbReference>